<proteinExistence type="predicted"/>
<comment type="caution">
    <text evidence="3">The sequence shown here is derived from an EMBL/GenBank/DDBJ whole genome shotgun (WGS) entry which is preliminary data.</text>
</comment>
<dbReference type="EMBL" id="SRLN01000013">
    <property type="protein sequence ID" value="KAB0238362.1"/>
    <property type="molecule type" value="Genomic_DNA"/>
</dbReference>
<feature type="signal peptide" evidence="2">
    <location>
        <begin position="1"/>
        <end position="20"/>
    </location>
</feature>
<evidence type="ECO:0000313" key="4">
    <source>
        <dbReference type="Proteomes" id="UP000325636"/>
    </source>
</evidence>
<protein>
    <submittedName>
        <fullName evidence="3">Uncharacterized protein</fullName>
    </submittedName>
</protein>
<evidence type="ECO:0000313" key="3">
    <source>
        <dbReference type="EMBL" id="KAB0238362.1"/>
    </source>
</evidence>
<accession>A0A5J5LPD4</accession>
<feature type="compositionally biased region" description="Basic and acidic residues" evidence="1">
    <location>
        <begin position="75"/>
        <end position="86"/>
    </location>
</feature>
<feature type="region of interest" description="Disordered" evidence="1">
    <location>
        <begin position="69"/>
        <end position="97"/>
    </location>
</feature>
<organism evidence="3 4">
    <name type="scientific">Microcystis aeruginosa EAWAG127a</name>
    <dbReference type="NCBI Taxonomy" id="2529855"/>
    <lineage>
        <taxon>Bacteria</taxon>
        <taxon>Bacillati</taxon>
        <taxon>Cyanobacteriota</taxon>
        <taxon>Cyanophyceae</taxon>
        <taxon>Oscillatoriophycideae</taxon>
        <taxon>Chroococcales</taxon>
        <taxon>Microcystaceae</taxon>
        <taxon>Microcystis</taxon>
    </lineage>
</organism>
<evidence type="ECO:0000256" key="2">
    <source>
        <dbReference type="SAM" id="SignalP"/>
    </source>
</evidence>
<reference evidence="4" key="1">
    <citation type="submission" date="2019-04" db="EMBL/GenBank/DDBJ databases">
        <title>Microviridin 1777: A Toxic Chymotrypsin Inhibitor Discovered by a Metabologenomic Approach.</title>
        <authorList>
            <person name="Sieber S."/>
            <person name="Grendelmeier S.M."/>
            <person name="Harris L.A."/>
            <person name="Mitchell D.A."/>
            <person name="Gademann K."/>
        </authorList>
    </citation>
    <scope>NUCLEOTIDE SEQUENCE [LARGE SCALE GENOMIC DNA]</scope>
    <source>
        <strain evidence="4">EAWAG127a</strain>
    </source>
</reference>
<sequence length="97" mass="10455">MSPVLLFASLAIFQQTPAPAQAPVAVQPAAPATSLETVDVQASAQRSPITQVCRTEPVTGSRFGRRVCRSSVETTDERRDSQEMLRRMQGSRLPDGG</sequence>
<feature type="chain" id="PRO_5023943614" evidence="2">
    <location>
        <begin position="21"/>
        <end position="97"/>
    </location>
</feature>
<name>A0A5J5LPD4_MICAE</name>
<gene>
    <name evidence="3" type="ORF">EZJ55_24330</name>
</gene>
<evidence type="ECO:0000256" key="1">
    <source>
        <dbReference type="SAM" id="MobiDB-lite"/>
    </source>
</evidence>
<dbReference type="AlphaFoldDB" id="A0A5J5LPD4"/>
<dbReference type="Proteomes" id="UP000325636">
    <property type="component" value="Unassembled WGS sequence"/>
</dbReference>
<keyword evidence="2" id="KW-0732">Signal</keyword>